<sequence>MEVYYKQSLRFLIPVGHTNTFRRMRQQSWCWLLSYDIEHLGEEGTPISDILLPPGLQRPELRRIATAPQAMKRSEVSPSRVKLPPLSARGAAPKSDFDITSNNS</sequence>
<organism evidence="2 3">
    <name type="scientific">Achlya hypogyna</name>
    <name type="common">Oomycete</name>
    <name type="synonym">Protoachlya hypogyna</name>
    <dbReference type="NCBI Taxonomy" id="1202772"/>
    <lineage>
        <taxon>Eukaryota</taxon>
        <taxon>Sar</taxon>
        <taxon>Stramenopiles</taxon>
        <taxon>Oomycota</taxon>
        <taxon>Saprolegniomycetes</taxon>
        <taxon>Saprolegniales</taxon>
        <taxon>Achlyaceae</taxon>
        <taxon>Achlya</taxon>
    </lineage>
</organism>
<dbReference type="AlphaFoldDB" id="A0A1V9YL29"/>
<keyword evidence="3" id="KW-1185">Reference proteome</keyword>
<dbReference type="STRING" id="1202772.A0A1V9YL29"/>
<comment type="caution">
    <text evidence="2">The sequence shown here is derived from an EMBL/GenBank/DDBJ whole genome shotgun (WGS) entry which is preliminary data.</text>
</comment>
<evidence type="ECO:0000256" key="1">
    <source>
        <dbReference type="SAM" id="MobiDB-lite"/>
    </source>
</evidence>
<gene>
    <name evidence="2" type="ORF">ACHHYP_20488</name>
</gene>
<accession>A0A1V9YL29</accession>
<name>A0A1V9YL29_ACHHY</name>
<reference evidence="2 3" key="1">
    <citation type="journal article" date="2014" name="Genome Biol. Evol.">
        <title>The secreted proteins of Achlya hypogyna and Thraustotheca clavata identify the ancestral oomycete secretome and reveal gene acquisitions by horizontal gene transfer.</title>
        <authorList>
            <person name="Misner I."/>
            <person name="Blouin N."/>
            <person name="Leonard G."/>
            <person name="Richards T.A."/>
            <person name="Lane C.E."/>
        </authorList>
    </citation>
    <scope>NUCLEOTIDE SEQUENCE [LARGE SCALE GENOMIC DNA]</scope>
    <source>
        <strain evidence="2 3">ATCC 48635</strain>
    </source>
</reference>
<dbReference type="Proteomes" id="UP000243579">
    <property type="component" value="Unassembled WGS sequence"/>
</dbReference>
<evidence type="ECO:0000313" key="2">
    <source>
        <dbReference type="EMBL" id="OQR86428.1"/>
    </source>
</evidence>
<dbReference type="EMBL" id="JNBR01001507">
    <property type="protein sequence ID" value="OQR86428.1"/>
    <property type="molecule type" value="Genomic_DNA"/>
</dbReference>
<protein>
    <submittedName>
        <fullName evidence="2">Uncharacterized protein</fullName>
    </submittedName>
</protein>
<feature type="region of interest" description="Disordered" evidence="1">
    <location>
        <begin position="67"/>
        <end position="104"/>
    </location>
</feature>
<proteinExistence type="predicted"/>
<evidence type="ECO:0000313" key="3">
    <source>
        <dbReference type="Proteomes" id="UP000243579"/>
    </source>
</evidence>